<dbReference type="Proteomes" id="UP001223214">
    <property type="component" value="Unassembled WGS sequence"/>
</dbReference>
<comment type="caution">
    <text evidence="1">The sequence shown here is derived from an EMBL/GenBank/DDBJ whole genome shotgun (WGS) entry which is preliminary data.</text>
</comment>
<dbReference type="EMBL" id="JASSOM010000052">
    <property type="protein sequence ID" value="MDK9363738.1"/>
    <property type="molecule type" value="Genomic_DNA"/>
</dbReference>
<organism evidence="1 2">
    <name type="scientific">Lelliottia wanjuensis</name>
    <dbReference type="NCBI Taxonomy" id="3050585"/>
    <lineage>
        <taxon>Bacteria</taxon>
        <taxon>Pseudomonadati</taxon>
        <taxon>Pseudomonadota</taxon>
        <taxon>Gammaproteobacteria</taxon>
        <taxon>Enterobacterales</taxon>
        <taxon>Enterobacteriaceae</taxon>
        <taxon>Lelliottia</taxon>
    </lineage>
</organism>
<dbReference type="RefSeq" id="WP_285150759.1">
    <property type="nucleotide sequence ID" value="NZ_JASSOM010000052.1"/>
</dbReference>
<reference evidence="1 2" key="1">
    <citation type="submission" date="2023-06" db="EMBL/GenBank/DDBJ databases">
        <title>Identification and characterization of antibiotic-resistant Gram-negative bacteria.</title>
        <authorList>
            <person name="Cho G.-S."/>
            <person name="Lee J."/>
            <person name="Tai E."/>
            <person name="Jeong S."/>
            <person name="Kim I."/>
            <person name="Kim B.-E."/>
            <person name="Jeong M.-I."/>
            <person name="Oh K.-K."/>
            <person name="Franz C.M.A.P."/>
        </authorList>
    </citation>
    <scope>NUCLEOTIDE SEQUENCE [LARGE SCALE GENOMIC DNA]</scope>
    <source>
        <strain evidence="1 2">V106_12</strain>
    </source>
</reference>
<proteinExistence type="predicted"/>
<dbReference type="AlphaFoldDB" id="A0AAP4FSF4"/>
<evidence type="ECO:0000313" key="1">
    <source>
        <dbReference type="EMBL" id="MDK9363738.1"/>
    </source>
</evidence>
<name>A0AAP4FSF4_9ENTR</name>
<accession>A0AAP4FSF4</accession>
<gene>
    <name evidence="1" type="ORF">QQF32_11075</name>
</gene>
<keyword evidence="2" id="KW-1185">Reference proteome</keyword>
<evidence type="ECO:0000313" key="2">
    <source>
        <dbReference type="Proteomes" id="UP001223214"/>
    </source>
</evidence>
<protein>
    <submittedName>
        <fullName evidence="1">Uncharacterized protein</fullName>
    </submittedName>
</protein>
<sequence length="77" mass="8535">MTETVSFGNDSGEKVREIITLLHESTFPRDAPFSTFSENRPDTDSYPLHLGPLRPGLTASFMAKQGSKTDETKSIMD</sequence>